<name>A0ABP7T005_9PSEU</name>
<keyword evidence="4" id="KW-1185">Reference proteome</keyword>
<comment type="caution">
    <text evidence="3">The sequence shown here is derived from an EMBL/GenBank/DDBJ whole genome shotgun (WGS) entry which is preliminary data.</text>
</comment>
<gene>
    <name evidence="3" type="ORF">GCM10022247_48320</name>
</gene>
<dbReference type="CDD" id="cd00038">
    <property type="entry name" value="CAP_ED"/>
    <property type="match status" value="1"/>
</dbReference>
<dbReference type="InterPro" id="IPR018490">
    <property type="entry name" value="cNMP-bd_dom_sf"/>
</dbReference>
<dbReference type="NCBIfam" id="NF041163">
    <property type="entry name" value="encap_f2b"/>
    <property type="match status" value="1"/>
</dbReference>
<feature type="domain" description="Cyclic nucleotide-binding" evidence="2">
    <location>
        <begin position="100"/>
        <end position="221"/>
    </location>
</feature>
<accession>A0ABP7T005</accession>
<protein>
    <submittedName>
        <fullName evidence="3">Family 2B encapsulin nanocompartment shell protein</fullName>
    </submittedName>
</protein>
<feature type="region of interest" description="Disordered" evidence="1">
    <location>
        <begin position="1"/>
        <end position="26"/>
    </location>
</feature>
<sequence length="477" mass="52976">MPEMTGERSALGGGNNGGARLSLSTEAARKLSSTSKSVPQMQGITPRWLLNLLPWVEARGGAYRVNRRLNYTLGDGRLAFHTTGSEVQVIPAELTELPLLRSCSDMDLLGTLAGRFAQREYGAGELVVTADSPAEEVFLLVHGRLTKLREGDYGQESTLTIMADGDYFGDEFLLDTGSTWDYSVKAATACTLMSLSKSDFHELLDRSEELRTHIAQQLALAEKAQNPYGEAEVDILSGHRGEQALSGTFVDYEMKPREYELSIAQTVLRVHTRVQDLYNEPIDQLEQQLRLTIEAVRERQEHELINNRDFGLLHNADFGQRIYTRNGPPTPHDMDRLLNTVWKNPGFILAHPEAIAAFRDECTRQGVSPETVHVPGGRVSAWRGVPIYPCWKIPITEQRTTSIMVMRTGEADQGVIGLRKTGLIDEYEPGLSVRFMSIDEKAIVNYLITCYYSLAVLVPDALGVLEHVQLGSVDGRG</sequence>
<dbReference type="Pfam" id="PF19307">
    <property type="entry name" value="SrpI-like"/>
    <property type="match status" value="1"/>
</dbReference>
<dbReference type="Proteomes" id="UP001501747">
    <property type="component" value="Unassembled WGS sequence"/>
</dbReference>
<dbReference type="InterPro" id="IPR045641">
    <property type="entry name" value="SrpI-like"/>
</dbReference>
<dbReference type="SUPFAM" id="SSF51206">
    <property type="entry name" value="cAMP-binding domain-like"/>
    <property type="match status" value="1"/>
</dbReference>
<dbReference type="Gene3D" id="2.60.120.10">
    <property type="entry name" value="Jelly Rolls"/>
    <property type="match status" value="1"/>
</dbReference>
<dbReference type="PANTHER" id="PTHR24567">
    <property type="entry name" value="CRP FAMILY TRANSCRIPTIONAL REGULATORY PROTEIN"/>
    <property type="match status" value="1"/>
</dbReference>
<dbReference type="SMART" id="SM00100">
    <property type="entry name" value="cNMP"/>
    <property type="match status" value="1"/>
</dbReference>
<proteinExistence type="predicted"/>
<dbReference type="EMBL" id="BAABAL010000018">
    <property type="protein sequence ID" value="GAA4019026.1"/>
    <property type="molecule type" value="Genomic_DNA"/>
</dbReference>
<dbReference type="Pfam" id="PF00027">
    <property type="entry name" value="cNMP_binding"/>
    <property type="match status" value="1"/>
</dbReference>
<evidence type="ECO:0000313" key="3">
    <source>
        <dbReference type="EMBL" id="GAA4019026.1"/>
    </source>
</evidence>
<dbReference type="InterPro" id="IPR014710">
    <property type="entry name" value="RmlC-like_jellyroll"/>
</dbReference>
<evidence type="ECO:0000313" key="4">
    <source>
        <dbReference type="Proteomes" id="UP001501747"/>
    </source>
</evidence>
<dbReference type="InterPro" id="IPR050397">
    <property type="entry name" value="Env_Response_Regulators"/>
</dbReference>
<dbReference type="PANTHER" id="PTHR24567:SF74">
    <property type="entry name" value="HTH-TYPE TRANSCRIPTIONAL REGULATOR ARCR"/>
    <property type="match status" value="1"/>
</dbReference>
<reference evidence="4" key="1">
    <citation type="journal article" date="2019" name="Int. J. Syst. Evol. Microbiol.">
        <title>The Global Catalogue of Microorganisms (GCM) 10K type strain sequencing project: providing services to taxonomists for standard genome sequencing and annotation.</title>
        <authorList>
            <consortium name="The Broad Institute Genomics Platform"/>
            <consortium name="The Broad Institute Genome Sequencing Center for Infectious Disease"/>
            <person name="Wu L."/>
            <person name="Ma J."/>
        </authorList>
    </citation>
    <scope>NUCLEOTIDE SEQUENCE [LARGE SCALE GENOMIC DNA]</scope>
    <source>
        <strain evidence="4">JCM 17342</strain>
    </source>
</reference>
<organism evidence="3 4">
    <name type="scientific">Allokutzneria multivorans</name>
    <dbReference type="NCBI Taxonomy" id="1142134"/>
    <lineage>
        <taxon>Bacteria</taxon>
        <taxon>Bacillati</taxon>
        <taxon>Actinomycetota</taxon>
        <taxon>Actinomycetes</taxon>
        <taxon>Pseudonocardiales</taxon>
        <taxon>Pseudonocardiaceae</taxon>
        <taxon>Allokutzneria</taxon>
    </lineage>
</organism>
<dbReference type="InterPro" id="IPR049817">
    <property type="entry name" value="Encap_f2b"/>
</dbReference>
<dbReference type="InterPro" id="IPR000595">
    <property type="entry name" value="cNMP-bd_dom"/>
</dbReference>
<evidence type="ECO:0000256" key="1">
    <source>
        <dbReference type="SAM" id="MobiDB-lite"/>
    </source>
</evidence>
<dbReference type="PROSITE" id="PS50042">
    <property type="entry name" value="CNMP_BINDING_3"/>
    <property type="match status" value="1"/>
</dbReference>
<evidence type="ECO:0000259" key="2">
    <source>
        <dbReference type="PROSITE" id="PS50042"/>
    </source>
</evidence>